<name>A0A6J4Q2P0_9BACT</name>
<evidence type="ECO:0000313" key="1">
    <source>
        <dbReference type="EMBL" id="CAA9426491.1"/>
    </source>
</evidence>
<dbReference type="InterPro" id="IPR025132">
    <property type="entry name" value="DUF4058"/>
</dbReference>
<evidence type="ECO:0008006" key="2">
    <source>
        <dbReference type="Google" id="ProtNLM"/>
    </source>
</evidence>
<dbReference type="Pfam" id="PF13267">
    <property type="entry name" value="DUF4058"/>
    <property type="match status" value="1"/>
</dbReference>
<accession>A0A6J4Q2P0</accession>
<protein>
    <recommendedName>
        <fullName evidence="2">DUF4058 family protein</fullName>
    </recommendedName>
</protein>
<organism evidence="1">
    <name type="scientific">uncultured Phycisphaerae bacterium</name>
    <dbReference type="NCBI Taxonomy" id="904963"/>
    <lineage>
        <taxon>Bacteria</taxon>
        <taxon>Pseudomonadati</taxon>
        <taxon>Planctomycetota</taxon>
        <taxon>Phycisphaerae</taxon>
        <taxon>environmental samples</taxon>
    </lineage>
</organism>
<reference evidence="1" key="1">
    <citation type="submission" date="2020-02" db="EMBL/GenBank/DDBJ databases">
        <authorList>
            <person name="Meier V. D."/>
        </authorList>
    </citation>
    <scope>NUCLEOTIDE SEQUENCE</scope>
    <source>
        <strain evidence="1">AVDCRST_MAG64</strain>
    </source>
</reference>
<dbReference type="EMBL" id="CADCUQ010000736">
    <property type="protein sequence ID" value="CAA9426491.1"/>
    <property type="molecule type" value="Genomic_DNA"/>
</dbReference>
<sequence length="258" mass="28295">MPSPFPGMNPYLEQPRVWLGFHAQFIAAISQALNARLGESYLALVEEQIYIHEVGRDVVKIAGRADVGLAGAGAAGGDRETGGATGTLATPLRVVVPFAEAEPLARVEVRTREGDELVTVIELLSPTNKKPGRNRDQYLTKRALVLNSEAHFVEVDLLRGWERMPLEEGVASDYRLLVSRAESRPAANLWPVRLRDPLPALAVPLRDPGEDVRVELQDLLHQVYDAAAYRKLIYQHAPVPPLPPADAAWAAEILGGRR</sequence>
<gene>
    <name evidence="1" type="ORF">AVDCRST_MAG64-3217</name>
</gene>
<dbReference type="AlphaFoldDB" id="A0A6J4Q2P0"/>
<proteinExistence type="predicted"/>